<evidence type="ECO:0000313" key="3">
    <source>
        <dbReference type="Proteomes" id="UP000485058"/>
    </source>
</evidence>
<sequence length="209" mass="24087">MSGGVISAGLSSKPVASGVTFKKKLGKDPRVVTSFLPDQERERQAALLREELKQEWLAQQNMVKSEPLAIVYSYWDGAGHRREIKVKKGDSIGQFLKAVREQLLPEFRELRHVSVDNLLYVKEDIILPHHHTFYDLIISKARGKSGPLFDFGVHEDIRVVNDASREKNESHAGKVVERHWYDRNKHIFPASRWEIFDPDKVYDTYTIYG</sequence>
<name>A0A699YZ50_HAELA</name>
<dbReference type="InterPro" id="IPR048337">
    <property type="entry name" value="FAM50A/XAP5_C"/>
</dbReference>
<evidence type="ECO:0000313" key="2">
    <source>
        <dbReference type="EMBL" id="GFH14850.1"/>
    </source>
</evidence>
<dbReference type="Pfam" id="PF04921">
    <property type="entry name" value="XAP5"/>
    <property type="match status" value="1"/>
</dbReference>
<dbReference type="GO" id="GO:0006325">
    <property type="term" value="P:chromatin organization"/>
    <property type="evidence" value="ECO:0007669"/>
    <property type="project" value="TreeGrafter"/>
</dbReference>
<evidence type="ECO:0000259" key="1">
    <source>
        <dbReference type="Pfam" id="PF04921"/>
    </source>
</evidence>
<dbReference type="GO" id="GO:0005634">
    <property type="term" value="C:nucleus"/>
    <property type="evidence" value="ECO:0007669"/>
    <property type="project" value="InterPro"/>
</dbReference>
<organism evidence="2 3">
    <name type="scientific">Haematococcus lacustris</name>
    <name type="common">Green alga</name>
    <name type="synonym">Haematococcus pluvialis</name>
    <dbReference type="NCBI Taxonomy" id="44745"/>
    <lineage>
        <taxon>Eukaryota</taxon>
        <taxon>Viridiplantae</taxon>
        <taxon>Chlorophyta</taxon>
        <taxon>core chlorophytes</taxon>
        <taxon>Chlorophyceae</taxon>
        <taxon>CS clade</taxon>
        <taxon>Chlamydomonadales</taxon>
        <taxon>Haematococcaceae</taxon>
        <taxon>Haematococcus</taxon>
    </lineage>
</organism>
<protein>
    <recommendedName>
        <fullName evidence="1">FAM50A/XAP5 C-terminal domain-containing protein</fullName>
    </recommendedName>
</protein>
<dbReference type="PANTHER" id="PTHR12722:SF0">
    <property type="entry name" value="PROTEIN FAM50A"/>
    <property type="match status" value="1"/>
</dbReference>
<proteinExistence type="predicted"/>
<dbReference type="EMBL" id="BLLF01000774">
    <property type="protein sequence ID" value="GFH14850.1"/>
    <property type="molecule type" value="Genomic_DNA"/>
</dbReference>
<comment type="caution">
    <text evidence="2">The sequence shown here is derived from an EMBL/GenBank/DDBJ whole genome shotgun (WGS) entry which is preliminary data.</text>
</comment>
<feature type="non-terminal residue" evidence="2">
    <location>
        <position position="1"/>
    </location>
</feature>
<dbReference type="InterPro" id="IPR007005">
    <property type="entry name" value="XAP5"/>
</dbReference>
<dbReference type="AlphaFoldDB" id="A0A699YZ50"/>
<dbReference type="Proteomes" id="UP000485058">
    <property type="component" value="Unassembled WGS sequence"/>
</dbReference>
<keyword evidence="3" id="KW-1185">Reference proteome</keyword>
<gene>
    <name evidence="2" type="ORF">HaLaN_10976</name>
</gene>
<reference evidence="2 3" key="1">
    <citation type="submission" date="2020-02" db="EMBL/GenBank/DDBJ databases">
        <title>Draft genome sequence of Haematococcus lacustris strain NIES-144.</title>
        <authorList>
            <person name="Morimoto D."/>
            <person name="Nakagawa S."/>
            <person name="Yoshida T."/>
            <person name="Sawayama S."/>
        </authorList>
    </citation>
    <scope>NUCLEOTIDE SEQUENCE [LARGE SCALE GENOMIC DNA]</scope>
    <source>
        <strain evidence="2 3">NIES-144</strain>
    </source>
</reference>
<accession>A0A699YZ50</accession>
<feature type="domain" description="FAM50A/XAP5 C-terminal" evidence="1">
    <location>
        <begin position="67"/>
        <end position="206"/>
    </location>
</feature>
<dbReference type="PANTHER" id="PTHR12722">
    <property type="entry name" value="XAP-5 PROTEIN-RELATED"/>
    <property type="match status" value="1"/>
</dbReference>